<sequence>MAERTPARPGTIAAVAIAVLTLGGLQGSTAGAQTVEAVSSPSTTCHGAQPKGGGTGHSGDGVPEDDTPLYRTLDHVDKLVTGRYAADYTGLVLAEDEVSLDIYRIPSKPFDTAVCDAAEKGVTIRLHDRDINERDLTALLDRVSEDMNRWDGTFDMREAGLDGTGFIVIGVDDPETAEPILRKALGERNAKYLRVEYAPQAYLL</sequence>
<gene>
    <name evidence="2" type="ORF">PV367_22210</name>
</gene>
<reference evidence="2" key="1">
    <citation type="journal article" date="2023" name="Microb. Genom.">
        <title>Mesoterricola silvestris gen. nov., sp. nov., Mesoterricola sediminis sp. nov., Geothrix oryzae sp. nov., Geothrix edaphica sp. nov., Geothrix rubra sp. nov., and Geothrix limicola sp. nov., six novel members of Acidobacteriota isolated from soils.</title>
        <authorList>
            <person name="Weisberg A.J."/>
            <person name="Pearce E."/>
            <person name="Kramer C.G."/>
            <person name="Chang J.H."/>
            <person name="Clarke C.R."/>
        </authorList>
    </citation>
    <scope>NUCLEOTIDE SEQUENCE</scope>
    <source>
        <strain evidence="2">ND06-05F</strain>
    </source>
</reference>
<dbReference type="AlphaFoldDB" id="A0AAJ2UN15"/>
<organism evidence="2 3">
    <name type="scientific">Streptomyces europaeiscabiei</name>
    <dbReference type="NCBI Taxonomy" id="146819"/>
    <lineage>
        <taxon>Bacteria</taxon>
        <taxon>Bacillati</taxon>
        <taxon>Actinomycetota</taxon>
        <taxon>Actinomycetes</taxon>
        <taxon>Kitasatosporales</taxon>
        <taxon>Streptomycetaceae</taxon>
        <taxon>Streptomyces</taxon>
    </lineage>
</organism>
<dbReference type="EMBL" id="JARAWN010000142">
    <property type="protein sequence ID" value="MDX3132449.1"/>
    <property type="molecule type" value="Genomic_DNA"/>
</dbReference>
<evidence type="ECO:0000313" key="2">
    <source>
        <dbReference type="EMBL" id="MDX3132449.1"/>
    </source>
</evidence>
<dbReference type="RefSeq" id="WP_319693578.1">
    <property type="nucleotide sequence ID" value="NZ_JARAWN010000142.1"/>
</dbReference>
<proteinExistence type="predicted"/>
<feature type="compositionally biased region" description="Polar residues" evidence="1">
    <location>
        <begin position="37"/>
        <end position="46"/>
    </location>
</feature>
<dbReference type="Proteomes" id="UP001273589">
    <property type="component" value="Unassembled WGS sequence"/>
</dbReference>
<comment type="caution">
    <text evidence="2">The sequence shown here is derived from an EMBL/GenBank/DDBJ whole genome shotgun (WGS) entry which is preliminary data.</text>
</comment>
<accession>A0AAJ2UN15</accession>
<evidence type="ECO:0000313" key="3">
    <source>
        <dbReference type="Proteomes" id="UP001273589"/>
    </source>
</evidence>
<name>A0AAJ2UN15_9ACTN</name>
<protein>
    <submittedName>
        <fullName evidence="2">Uncharacterized protein</fullName>
    </submittedName>
</protein>
<feature type="region of interest" description="Disordered" evidence="1">
    <location>
        <begin position="37"/>
        <end position="66"/>
    </location>
</feature>
<evidence type="ECO:0000256" key="1">
    <source>
        <dbReference type="SAM" id="MobiDB-lite"/>
    </source>
</evidence>
<feature type="compositionally biased region" description="Gly residues" evidence="1">
    <location>
        <begin position="50"/>
        <end position="59"/>
    </location>
</feature>